<keyword evidence="2" id="KW-1185">Reference proteome</keyword>
<dbReference type="EMBL" id="JBEXRX010000210">
    <property type="protein sequence ID" value="MEU0156639.1"/>
    <property type="molecule type" value="Genomic_DNA"/>
</dbReference>
<proteinExistence type="predicted"/>
<dbReference type="Proteomes" id="UP001550348">
    <property type="component" value="Unassembled WGS sequence"/>
</dbReference>
<sequence length="334" mass="35973">MQTDELLLTHPHPPAPRHLHLAIDGARLLRRSWKGTAKERHSSRDLPNPQAARDALAREAAARMREGFVFVRDSAGAPHGQPVLRCAPPNPDGPQTFDLHPHGHTLAIASLHRGAYGADLHLVDVTTGQRRLVHTETPGSGPPRQTFIHTLLFDADGTGLVYALNGETRHLDLTTGATRILAAYEQLWHVDTGRLLHSTRFPFPFASTTGRTGISHLGFDATETFLLATGGFAEGPFALPVEGNTLAWAVADPYRTDRYGTCFSWQYSPQGDLLAIGGRLGATLHLPTGEPSPVTLAPSHTGRTHRVVFSADGTLLACGGDTGQLSVLHLTSQP</sequence>
<evidence type="ECO:0000313" key="1">
    <source>
        <dbReference type="EMBL" id="MEU0156639.1"/>
    </source>
</evidence>
<name>A0ABV2VV25_9ACTN</name>
<protein>
    <recommendedName>
        <fullName evidence="3">WD40 repeat domain-containing protein</fullName>
    </recommendedName>
</protein>
<dbReference type="RefSeq" id="WP_355668141.1">
    <property type="nucleotide sequence ID" value="NZ_JBEXRX010000210.1"/>
</dbReference>
<dbReference type="SUPFAM" id="SSF63829">
    <property type="entry name" value="Calcium-dependent phosphotriesterase"/>
    <property type="match status" value="1"/>
</dbReference>
<evidence type="ECO:0008006" key="3">
    <source>
        <dbReference type="Google" id="ProtNLM"/>
    </source>
</evidence>
<reference evidence="1 2" key="1">
    <citation type="submission" date="2024-06" db="EMBL/GenBank/DDBJ databases">
        <title>The Natural Products Discovery Center: Release of the First 8490 Sequenced Strains for Exploring Actinobacteria Biosynthetic Diversity.</title>
        <authorList>
            <person name="Kalkreuter E."/>
            <person name="Kautsar S.A."/>
            <person name="Yang D."/>
            <person name="Bader C.D."/>
            <person name="Teijaro C.N."/>
            <person name="Fluegel L."/>
            <person name="Davis C.M."/>
            <person name="Simpson J.R."/>
            <person name="Lauterbach L."/>
            <person name="Steele A.D."/>
            <person name="Gui C."/>
            <person name="Meng S."/>
            <person name="Li G."/>
            <person name="Viehrig K."/>
            <person name="Ye F."/>
            <person name="Su P."/>
            <person name="Kiefer A.F."/>
            <person name="Nichols A."/>
            <person name="Cepeda A.J."/>
            <person name="Yan W."/>
            <person name="Fan B."/>
            <person name="Jiang Y."/>
            <person name="Adhikari A."/>
            <person name="Zheng C.-J."/>
            <person name="Schuster L."/>
            <person name="Cowan T.M."/>
            <person name="Smanski M.J."/>
            <person name="Chevrette M.G."/>
            <person name="De Carvalho L.P.S."/>
            <person name="Shen B."/>
        </authorList>
    </citation>
    <scope>NUCLEOTIDE SEQUENCE [LARGE SCALE GENOMIC DNA]</scope>
    <source>
        <strain evidence="1 2">NPDC006286</strain>
    </source>
</reference>
<dbReference type="InterPro" id="IPR015943">
    <property type="entry name" value="WD40/YVTN_repeat-like_dom_sf"/>
</dbReference>
<organism evidence="1 2">
    <name type="scientific">Micromonospora fulviviridis</name>
    <dbReference type="NCBI Taxonomy" id="47860"/>
    <lineage>
        <taxon>Bacteria</taxon>
        <taxon>Bacillati</taxon>
        <taxon>Actinomycetota</taxon>
        <taxon>Actinomycetes</taxon>
        <taxon>Micromonosporales</taxon>
        <taxon>Micromonosporaceae</taxon>
        <taxon>Micromonospora</taxon>
    </lineage>
</organism>
<comment type="caution">
    <text evidence="1">The sequence shown here is derived from an EMBL/GenBank/DDBJ whole genome shotgun (WGS) entry which is preliminary data.</text>
</comment>
<evidence type="ECO:0000313" key="2">
    <source>
        <dbReference type="Proteomes" id="UP001550348"/>
    </source>
</evidence>
<accession>A0ABV2VV25</accession>
<dbReference type="Gene3D" id="2.130.10.10">
    <property type="entry name" value="YVTN repeat-like/Quinoprotein amine dehydrogenase"/>
    <property type="match status" value="1"/>
</dbReference>
<gene>
    <name evidence="1" type="ORF">ABZ071_33125</name>
</gene>